<accession>A0A0R3T265</accession>
<evidence type="ECO:0000313" key="4">
    <source>
        <dbReference type="WBParaSite" id="HNAJ_0000100701-mRNA-1"/>
    </source>
</evidence>
<keyword evidence="3" id="KW-1185">Reference proteome</keyword>
<dbReference type="STRING" id="102285.A0A0R3T265"/>
<dbReference type="AlphaFoldDB" id="A0A0R3T265"/>
<comment type="similarity">
    <text evidence="1">Belongs to the SNF7 family.</text>
</comment>
<dbReference type="OrthoDB" id="2329734at2759"/>
<evidence type="ECO:0000256" key="1">
    <source>
        <dbReference type="ARBA" id="ARBA00006190"/>
    </source>
</evidence>
<organism evidence="4">
    <name type="scientific">Rodentolepis nana</name>
    <name type="common">Dwarf tapeworm</name>
    <name type="synonym">Hymenolepis nana</name>
    <dbReference type="NCBI Taxonomy" id="102285"/>
    <lineage>
        <taxon>Eukaryota</taxon>
        <taxon>Metazoa</taxon>
        <taxon>Spiralia</taxon>
        <taxon>Lophotrochozoa</taxon>
        <taxon>Platyhelminthes</taxon>
        <taxon>Cestoda</taxon>
        <taxon>Eucestoda</taxon>
        <taxon>Cyclophyllidea</taxon>
        <taxon>Hymenolepididae</taxon>
        <taxon>Rodentolepis</taxon>
    </lineage>
</organism>
<dbReference type="PANTHER" id="PTHR10476">
    <property type="entry name" value="CHARGED MULTIVESICULAR BODY PROTEIN"/>
    <property type="match status" value="1"/>
</dbReference>
<dbReference type="EMBL" id="UZAE01000349">
    <property type="protein sequence ID" value="VDN96866.1"/>
    <property type="molecule type" value="Genomic_DNA"/>
</dbReference>
<reference evidence="4" key="1">
    <citation type="submission" date="2017-02" db="UniProtKB">
        <authorList>
            <consortium name="WormBaseParasite"/>
        </authorList>
    </citation>
    <scope>IDENTIFICATION</scope>
</reference>
<dbReference type="WBParaSite" id="HNAJ_0000100701-mRNA-1">
    <property type="protein sequence ID" value="HNAJ_0000100701-mRNA-1"/>
    <property type="gene ID" value="HNAJ_0000100701"/>
</dbReference>
<dbReference type="Pfam" id="PF03357">
    <property type="entry name" value="Snf7"/>
    <property type="match status" value="1"/>
</dbReference>
<dbReference type="Proteomes" id="UP000278807">
    <property type="component" value="Unassembled WGS sequence"/>
</dbReference>
<reference evidence="2 3" key="2">
    <citation type="submission" date="2018-11" db="EMBL/GenBank/DDBJ databases">
        <authorList>
            <consortium name="Pathogen Informatics"/>
        </authorList>
    </citation>
    <scope>NUCLEOTIDE SEQUENCE [LARGE SCALE GENOMIC DNA]</scope>
</reference>
<name>A0A0R3T265_RODNA</name>
<dbReference type="GO" id="GO:0007034">
    <property type="term" value="P:vacuolar transport"/>
    <property type="evidence" value="ECO:0007669"/>
    <property type="project" value="InterPro"/>
</dbReference>
<dbReference type="Gene3D" id="6.10.140.1230">
    <property type="match status" value="1"/>
</dbReference>
<proteinExistence type="inferred from homology"/>
<sequence length="219" mass="24401">SLFNNEKDLRPRVRKLQTELKREQRKLDRDIVVIQQKCKQSEAEVKKYAQSNNMDAAKILAKEIAKSRMTINRLYQAKAQIGSICAELDNQIAMAKMANALKQSTTVMQSMSNLVKLPELQTTVKNLSKEMMKLGIINEMVDDSIDSTLGGGEELEEKAQSEVDKILFELTKGAMGQAPDAVTDTLPAGIELPSAGMAEEVEETADDLEEMRARLEAIR</sequence>
<dbReference type="InterPro" id="IPR005024">
    <property type="entry name" value="Snf7_fam"/>
</dbReference>
<protein>
    <submittedName>
        <fullName evidence="4">CHMP3 protein</fullName>
    </submittedName>
</protein>
<evidence type="ECO:0000313" key="3">
    <source>
        <dbReference type="Proteomes" id="UP000278807"/>
    </source>
</evidence>
<evidence type="ECO:0000313" key="2">
    <source>
        <dbReference type="EMBL" id="VDN96866.1"/>
    </source>
</evidence>
<gene>
    <name evidence="2" type="ORF">HNAJ_LOCUS1007</name>
</gene>